<evidence type="ECO:0000256" key="3">
    <source>
        <dbReference type="ARBA" id="ARBA00022801"/>
    </source>
</evidence>
<dbReference type="PROSITE" id="PS51892">
    <property type="entry name" value="SUBTILASE"/>
    <property type="match status" value="1"/>
</dbReference>
<evidence type="ECO:0000256" key="5">
    <source>
        <dbReference type="PROSITE-ProRule" id="PRU01240"/>
    </source>
</evidence>
<keyword evidence="2 5" id="KW-0645">Protease</keyword>
<evidence type="ECO:0000256" key="6">
    <source>
        <dbReference type="SAM" id="MobiDB-lite"/>
    </source>
</evidence>
<feature type="active site" description="Charge relay system" evidence="5">
    <location>
        <position position="350"/>
    </location>
</feature>
<feature type="region of interest" description="Disordered" evidence="6">
    <location>
        <begin position="1"/>
        <end position="26"/>
    </location>
</feature>
<feature type="active site" description="Charge relay system" evidence="5">
    <location>
        <position position="177"/>
    </location>
</feature>
<gene>
    <name evidence="8" type="ORF">NS319_04285</name>
</gene>
<dbReference type="PROSITE" id="PS00137">
    <property type="entry name" value="SUBTILASE_HIS"/>
    <property type="match status" value="1"/>
</dbReference>
<dbReference type="AlphaFoldDB" id="A0A147I3V9"/>
<dbReference type="PANTHER" id="PTHR43806:SF11">
    <property type="entry name" value="CEREVISIN-RELATED"/>
    <property type="match status" value="1"/>
</dbReference>
<dbReference type="InterPro" id="IPR000209">
    <property type="entry name" value="Peptidase_S8/S53_dom"/>
</dbReference>
<dbReference type="Gene3D" id="3.40.50.200">
    <property type="entry name" value="Peptidase S8/S53 domain"/>
    <property type="match status" value="1"/>
</dbReference>
<proteinExistence type="inferred from homology"/>
<dbReference type="EMBL" id="LDTD01000024">
    <property type="protein sequence ID" value="KTT72812.1"/>
    <property type="molecule type" value="Genomic_DNA"/>
</dbReference>
<accession>A0A147I3V9</accession>
<dbReference type="PRINTS" id="PR00723">
    <property type="entry name" value="SUBTILISIN"/>
</dbReference>
<feature type="domain" description="Peptidase S8/S53" evidence="7">
    <location>
        <begin position="195"/>
        <end position="364"/>
    </location>
</feature>
<dbReference type="PANTHER" id="PTHR43806">
    <property type="entry name" value="PEPTIDASE S8"/>
    <property type="match status" value="1"/>
</dbReference>
<dbReference type="InterPro" id="IPR022398">
    <property type="entry name" value="Peptidase_S8_His-AS"/>
</dbReference>
<dbReference type="InterPro" id="IPR036852">
    <property type="entry name" value="Peptidase_S8/S53_dom_sf"/>
</dbReference>
<dbReference type="GO" id="GO:0004252">
    <property type="term" value="F:serine-type endopeptidase activity"/>
    <property type="evidence" value="ECO:0007669"/>
    <property type="project" value="UniProtKB-UniRule"/>
</dbReference>
<keyword evidence="3 5" id="KW-0378">Hydrolase</keyword>
<sequence>MVRAQLGGALPNLPQGGAPGLPMPGPLSSIGLPKAQDLLGPVDNMARRAAARLDGLRRQTFAQLVREHPDAITLDPQGFPARAGEVVVDAPSDVLIAAATKAGYAIIEQDDVLGVGFARLRVPQGVSLKTALDQLRKLGGEVSADQLHLASGGAVAMVAPPLAGQAAKTDTLVGVIDGGVEGAAMLRGFASGAPRPNDHGTAVASLIAGGHGIRGALPGARIASADVYGTDPAGGNATAIAKALGWLVGARVPVVTISLVGPSNPLLARVVAAAQARGTIIVAAVGNNGAASPPAYPASYPGVIAVSGVDRRNRPLIEAGRAEHLDYVAPAADVLAAGVNGRRFAVRGTSFAAPLVAGRIAAVYPTPDPAQRRAALAKIDAEARRSGLRGPEKSIGRGMVCGNCRTDPQ</sequence>
<evidence type="ECO:0000256" key="1">
    <source>
        <dbReference type="ARBA" id="ARBA00011073"/>
    </source>
</evidence>
<reference evidence="8 9" key="1">
    <citation type="journal article" date="2016" name="Front. Microbiol.">
        <title>Genomic Resource of Rice Seed Associated Bacteria.</title>
        <authorList>
            <person name="Midha S."/>
            <person name="Bansal K."/>
            <person name="Sharma S."/>
            <person name="Kumar N."/>
            <person name="Patil P.P."/>
            <person name="Chaudhry V."/>
            <person name="Patil P.B."/>
        </authorList>
    </citation>
    <scope>NUCLEOTIDE SEQUENCE [LARGE SCALE GENOMIC DNA]</scope>
    <source>
        <strain evidence="8 9">NS319</strain>
    </source>
</reference>
<dbReference type="InterPro" id="IPR050131">
    <property type="entry name" value="Peptidase_S8_subtilisin-like"/>
</dbReference>
<evidence type="ECO:0000259" key="7">
    <source>
        <dbReference type="Pfam" id="PF00082"/>
    </source>
</evidence>
<dbReference type="InterPro" id="IPR015500">
    <property type="entry name" value="Peptidase_S8_subtilisin-rel"/>
</dbReference>
<dbReference type="CDD" id="cd05561">
    <property type="entry name" value="Peptidases_S8_4"/>
    <property type="match status" value="1"/>
</dbReference>
<keyword evidence="4 5" id="KW-0720">Serine protease</keyword>
<dbReference type="GO" id="GO:0006508">
    <property type="term" value="P:proteolysis"/>
    <property type="evidence" value="ECO:0007669"/>
    <property type="project" value="UniProtKB-KW"/>
</dbReference>
<evidence type="ECO:0000256" key="4">
    <source>
        <dbReference type="ARBA" id="ARBA00022825"/>
    </source>
</evidence>
<evidence type="ECO:0000256" key="2">
    <source>
        <dbReference type="ARBA" id="ARBA00022670"/>
    </source>
</evidence>
<evidence type="ECO:0000313" key="8">
    <source>
        <dbReference type="EMBL" id="KTT72812.1"/>
    </source>
</evidence>
<protein>
    <recommendedName>
        <fullName evidence="7">Peptidase S8/S53 domain-containing protein</fullName>
    </recommendedName>
</protein>
<organism evidence="8 9">
    <name type="scientific">Sphingomonas sanguinis</name>
    <dbReference type="NCBI Taxonomy" id="33051"/>
    <lineage>
        <taxon>Bacteria</taxon>
        <taxon>Pseudomonadati</taxon>
        <taxon>Pseudomonadota</taxon>
        <taxon>Alphaproteobacteria</taxon>
        <taxon>Sphingomonadales</taxon>
        <taxon>Sphingomonadaceae</taxon>
        <taxon>Sphingomonas</taxon>
    </lineage>
</organism>
<evidence type="ECO:0000313" key="9">
    <source>
        <dbReference type="Proteomes" id="UP000072867"/>
    </source>
</evidence>
<dbReference type="SUPFAM" id="SSF52743">
    <property type="entry name" value="Subtilisin-like"/>
    <property type="match status" value="1"/>
</dbReference>
<dbReference type="PATRIC" id="fig|33051.3.peg.1755"/>
<comment type="similarity">
    <text evidence="1 5">Belongs to the peptidase S8 family.</text>
</comment>
<dbReference type="Proteomes" id="UP000072867">
    <property type="component" value="Unassembled WGS sequence"/>
</dbReference>
<name>A0A147I3V9_9SPHN</name>
<dbReference type="InterPro" id="IPR023828">
    <property type="entry name" value="Peptidase_S8_Ser-AS"/>
</dbReference>
<dbReference type="Pfam" id="PF00082">
    <property type="entry name" value="Peptidase_S8"/>
    <property type="match status" value="1"/>
</dbReference>
<dbReference type="PROSITE" id="PS00138">
    <property type="entry name" value="SUBTILASE_SER"/>
    <property type="match status" value="1"/>
</dbReference>
<comment type="caution">
    <text evidence="8">The sequence shown here is derived from an EMBL/GenBank/DDBJ whole genome shotgun (WGS) entry which is preliminary data.</text>
</comment>
<feature type="active site" description="Charge relay system" evidence="5">
    <location>
        <position position="199"/>
    </location>
</feature>
<dbReference type="STRING" id="33051.SB4_01750"/>